<keyword evidence="2" id="KW-0378">Hydrolase</keyword>
<organism evidence="2 3">
    <name type="scientific">Urbifossiella limnaea</name>
    <dbReference type="NCBI Taxonomy" id="2528023"/>
    <lineage>
        <taxon>Bacteria</taxon>
        <taxon>Pseudomonadati</taxon>
        <taxon>Planctomycetota</taxon>
        <taxon>Planctomycetia</taxon>
        <taxon>Gemmatales</taxon>
        <taxon>Gemmataceae</taxon>
        <taxon>Urbifossiella</taxon>
    </lineage>
</organism>
<dbReference type="InterPro" id="IPR037175">
    <property type="entry name" value="KFase_sf"/>
</dbReference>
<dbReference type="RefSeq" id="WP_145242947.1">
    <property type="nucleotide sequence ID" value="NZ_CP036273.1"/>
</dbReference>
<keyword evidence="3" id="KW-1185">Reference proteome</keyword>
<dbReference type="EMBL" id="CP036273">
    <property type="protein sequence ID" value="QDU22859.1"/>
    <property type="molecule type" value="Genomic_DNA"/>
</dbReference>
<dbReference type="PANTHER" id="PTHR31118">
    <property type="entry name" value="CYCLASE-LIKE PROTEIN 2"/>
    <property type="match status" value="1"/>
</dbReference>
<feature type="chain" id="PRO_5021749901" evidence="1">
    <location>
        <begin position="27"/>
        <end position="562"/>
    </location>
</feature>
<feature type="signal peptide" evidence="1">
    <location>
        <begin position="1"/>
        <end position="26"/>
    </location>
</feature>
<dbReference type="EC" id="3.5.1.9" evidence="2"/>
<dbReference type="GO" id="GO:0004061">
    <property type="term" value="F:arylformamidase activity"/>
    <property type="evidence" value="ECO:0007669"/>
    <property type="project" value="UniProtKB-EC"/>
</dbReference>
<dbReference type="Gene3D" id="3.50.30.50">
    <property type="entry name" value="Putative cyclase"/>
    <property type="match status" value="2"/>
</dbReference>
<dbReference type="GO" id="GO:0019441">
    <property type="term" value="P:L-tryptophan catabolic process to kynurenine"/>
    <property type="evidence" value="ECO:0007669"/>
    <property type="project" value="InterPro"/>
</dbReference>
<dbReference type="SUPFAM" id="SSF102198">
    <property type="entry name" value="Putative cyclase"/>
    <property type="match status" value="2"/>
</dbReference>
<dbReference type="Pfam" id="PF04199">
    <property type="entry name" value="Cyclase"/>
    <property type="match status" value="2"/>
</dbReference>
<evidence type="ECO:0000313" key="2">
    <source>
        <dbReference type="EMBL" id="QDU22859.1"/>
    </source>
</evidence>
<evidence type="ECO:0000256" key="1">
    <source>
        <dbReference type="SAM" id="SignalP"/>
    </source>
</evidence>
<accession>A0A517XZC3</accession>
<name>A0A517XZC3_9BACT</name>
<dbReference type="InterPro" id="IPR007325">
    <property type="entry name" value="KFase/CYL"/>
</dbReference>
<evidence type="ECO:0000313" key="3">
    <source>
        <dbReference type="Proteomes" id="UP000319576"/>
    </source>
</evidence>
<dbReference type="OrthoDB" id="9796085at2"/>
<reference evidence="2 3" key="1">
    <citation type="submission" date="2019-02" db="EMBL/GenBank/DDBJ databases">
        <title>Deep-cultivation of Planctomycetes and their phenomic and genomic characterization uncovers novel biology.</title>
        <authorList>
            <person name="Wiegand S."/>
            <person name="Jogler M."/>
            <person name="Boedeker C."/>
            <person name="Pinto D."/>
            <person name="Vollmers J."/>
            <person name="Rivas-Marin E."/>
            <person name="Kohn T."/>
            <person name="Peeters S.H."/>
            <person name="Heuer A."/>
            <person name="Rast P."/>
            <person name="Oberbeckmann S."/>
            <person name="Bunk B."/>
            <person name="Jeske O."/>
            <person name="Meyerdierks A."/>
            <person name="Storesund J.E."/>
            <person name="Kallscheuer N."/>
            <person name="Luecker S."/>
            <person name="Lage O.M."/>
            <person name="Pohl T."/>
            <person name="Merkel B.J."/>
            <person name="Hornburger P."/>
            <person name="Mueller R.-W."/>
            <person name="Bruemmer F."/>
            <person name="Labrenz M."/>
            <person name="Spormann A.M."/>
            <person name="Op den Camp H."/>
            <person name="Overmann J."/>
            <person name="Amann R."/>
            <person name="Jetten M.S.M."/>
            <person name="Mascher T."/>
            <person name="Medema M.H."/>
            <person name="Devos D.P."/>
            <person name="Kaster A.-K."/>
            <person name="Ovreas L."/>
            <person name="Rohde M."/>
            <person name="Galperin M.Y."/>
            <person name="Jogler C."/>
        </authorList>
    </citation>
    <scope>NUCLEOTIDE SEQUENCE [LARGE SCALE GENOMIC DNA]</scope>
    <source>
        <strain evidence="2 3">ETA_A1</strain>
    </source>
</reference>
<dbReference type="KEGG" id="uli:ETAA1_48480"/>
<proteinExistence type="predicted"/>
<dbReference type="PANTHER" id="PTHR31118:SF12">
    <property type="entry name" value="CYCLASE-LIKE PROTEIN 2"/>
    <property type="match status" value="1"/>
</dbReference>
<gene>
    <name evidence="2" type="primary">kynB_2</name>
    <name evidence="2" type="ORF">ETAA1_48480</name>
</gene>
<protein>
    <submittedName>
        <fullName evidence="2">Kynurenine formamidase</fullName>
        <ecNumber evidence="2">3.5.1.9</ecNumber>
    </submittedName>
</protein>
<dbReference type="Proteomes" id="UP000319576">
    <property type="component" value="Chromosome"/>
</dbReference>
<dbReference type="AlphaFoldDB" id="A0A517XZC3"/>
<sequence precursor="true">MRRRLPAAAVLLLIAAPAGPSQPPAAADKFLDLSLLVAADHPCTWPTFPPFQLNPHLRIGPRSAYNCDILIMDGNTGTQLDVPTHSVTRPDSGFPNAGKYGAVTTDKVPAWQFGGEACVIDCAELLDSAPAGRSDLITKSHVARWEKEHRPLGSGDVVLFRSGYSDKYYKALPAGRRFGADPVAGKAPGWPGPDPACVEYLASRGVMTLGIDSTSMGPLGDLAEPTHFAGLKHGMIWTESATGLGALPATGAFYCAMGPKHLGDPYSEARAFAVVGPLAGKLIAAARKKNAVDLSVGLADDLPATWPGAGVGDHRQAYQTITFGKNPNTRTPFPMHMLDSHAGTHLVPPAYALPPGPFDPQGYAADVRQWLAEYEKRYGPRGTSDVTAEKVPIGQTCGRARVVDVRPLLGTIPRDRWPASPEVTVAHLQAFEKGNGPFAAGDVVILRSDWSDRFYHPLPKGEACLADPLKGKAEGWPAPGPEAVAYLAAKGVRCVATDAPTLGGVDPKHALWTYWALGSRGMAGVEFLTNLGALPAGSYFLFAAGKIRGCHGGPGRAIALHD</sequence>
<keyword evidence="1" id="KW-0732">Signal</keyword>